<evidence type="ECO:0000313" key="2">
    <source>
        <dbReference type="EMBL" id="MED6115262.1"/>
    </source>
</evidence>
<feature type="region of interest" description="Disordered" evidence="1">
    <location>
        <begin position="113"/>
        <end position="142"/>
    </location>
</feature>
<name>A0ABU6QT86_9FABA</name>
<organism evidence="2 3">
    <name type="scientific">Stylosanthes scabra</name>
    <dbReference type="NCBI Taxonomy" id="79078"/>
    <lineage>
        <taxon>Eukaryota</taxon>
        <taxon>Viridiplantae</taxon>
        <taxon>Streptophyta</taxon>
        <taxon>Embryophyta</taxon>
        <taxon>Tracheophyta</taxon>
        <taxon>Spermatophyta</taxon>
        <taxon>Magnoliopsida</taxon>
        <taxon>eudicotyledons</taxon>
        <taxon>Gunneridae</taxon>
        <taxon>Pentapetalae</taxon>
        <taxon>rosids</taxon>
        <taxon>fabids</taxon>
        <taxon>Fabales</taxon>
        <taxon>Fabaceae</taxon>
        <taxon>Papilionoideae</taxon>
        <taxon>50 kb inversion clade</taxon>
        <taxon>dalbergioids sensu lato</taxon>
        <taxon>Dalbergieae</taxon>
        <taxon>Pterocarpus clade</taxon>
        <taxon>Stylosanthes</taxon>
    </lineage>
</organism>
<sequence>MPMAIRENLMTFGTGLVPSILPFDRMGFVSNSEPAREQPRGVRHHLTNLLTKLTNQVIPSTSTPPPNPSPLPSQPLPNPKGGINLVKKGDKEKEERRARTEWLLELMAKVDGFVGPDDEDWWDESDEEDEEDPEEDEVELERGKEEVIVLVTMHNTQERG</sequence>
<accession>A0ABU6QT86</accession>
<protein>
    <submittedName>
        <fullName evidence="2">Uncharacterized protein</fullName>
    </submittedName>
</protein>
<feature type="compositionally biased region" description="Pro residues" evidence="1">
    <location>
        <begin position="62"/>
        <end position="78"/>
    </location>
</feature>
<evidence type="ECO:0000313" key="3">
    <source>
        <dbReference type="Proteomes" id="UP001341840"/>
    </source>
</evidence>
<comment type="caution">
    <text evidence="2">The sequence shown here is derived from an EMBL/GenBank/DDBJ whole genome shotgun (WGS) entry which is preliminary data.</text>
</comment>
<feature type="compositionally biased region" description="Acidic residues" evidence="1">
    <location>
        <begin position="116"/>
        <end position="139"/>
    </location>
</feature>
<proteinExistence type="predicted"/>
<keyword evidence="3" id="KW-1185">Reference proteome</keyword>
<feature type="compositionally biased region" description="Basic and acidic residues" evidence="1">
    <location>
        <begin position="87"/>
        <end position="97"/>
    </location>
</feature>
<reference evidence="2 3" key="1">
    <citation type="journal article" date="2023" name="Plants (Basel)">
        <title>Bridging the Gap: Combining Genomics and Transcriptomics Approaches to Understand Stylosanthes scabra, an Orphan Legume from the Brazilian Caatinga.</title>
        <authorList>
            <person name="Ferreira-Neto J.R.C."/>
            <person name="da Silva M.D."/>
            <person name="Binneck E."/>
            <person name="de Melo N.F."/>
            <person name="da Silva R.H."/>
            <person name="de Melo A.L.T.M."/>
            <person name="Pandolfi V."/>
            <person name="Bustamante F.O."/>
            <person name="Brasileiro-Vidal A.C."/>
            <person name="Benko-Iseppon A.M."/>
        </authorList>
    </citation>
    <scope>NUCLEOTIDE SEQUENCE [LARGE SCALE GENOMIC DNA]</scope>
    <source>
        <tissue evidence="2">Leaves</tissue>
    </source>
</reference>
<feature type="region of interest" description="Disordered" evidence="1">
    <location>
        <begin position="57"/>
        <end position="97"/>
    </location>
</feature>
<gene>
    <name evidence="2" type="ORF">PIB30_088746</name>
</gene>
<dbReference type="EMBL" id="JASCZI010001625">
    <property type="protein sequence ID" value="MED6115262.1"/>
    <property type="molecule type" value="Genomic_DNA"/>
</dbReference>
<evidence type="ECO:0000256" key="1">
    <source>
        <dbReference type="SAM" id="MobiDB-lite"/>
    </source>
</evidence>
<dbReference type="Proteomes" id="UP001341840">
    <property type="component" value="Unassembled WGS sequence"/>
</dbReference>